<name>M4QPC3_9CAUD</name>
<organism evidence="1 2">
    <name type="scientific">Loktanella phage pCB2051-A</name>
    <dbReference type="NCBI Taxonomy" id="754044"/>
    <lineage>
        <taxon>Viruses</taxon>
        <taxon>Duplodnaviria</taxon>
        <taxon>Heunggongvirae</taxon>
        <taxon>Uroviricota</taxon>
        <taxon>Caudoviricetes</taxon>
        <taxon>Casjensviridae</taxon>
        <taxon>Broinstvirus</taxon>
        <taxon>Broinstvirus pCB2051A</taxon>
    </lineage>
</organism>
<sequence length="73" mass="8700">MDHRTNLYSGKCYRCGELVDAGEGLTHPLTEEERKAWHPAFQFMRNIFLTQHQHCHDLHGDDDMTHHHHKPQR</sequence>
<evidence type="ECO:0000313" key="1">
    <source>
        <dbReference type="EMBL" id="AGH31485.1"/>
    </source>
</evidence>
<proteinExistence type="predicted"/>
<dbReference type="KEGG" id="vg:15011518"/>
<dbReference type="GeneID" id="15011518"/>
<protein>
    <submittedName>
        <fullName evidence="1">Uncharacterized protein</fullName>
    </submittedName>
</protein>
<accession>M4QPC3</accession>
<evidence type="ECO:0000313" key="2">
    <source>
        <dbReference type="Proteomes" id="UP000201389"/>
    </source>
</evidence>
<gene>
    <name evidence="1" type="ORF">LOKG_00049</name>
</gene>
<dbReference type="RefSeq" id="YP_007674945.1">
    <property type="nucleotide sequence ID" value="NC_020853.1"/>
</dbReference>
<dbReference type="EMBL" id="HQ632859">
    <property type="protein sequence ID" value="AGH31485.1"/>
    <property type="molecule type" value="Genomic_DNA"/>
</dbReference>
<dbReference type="Proteomes" id="UP000201389">
    <property type="component" value="Segment"/>
</dbReference>
<keyword evidence="2" id="KW-1185">Reference proteome</keyword>
<reference evidence="1 2" key="1">
    <citation type="submission" date="2010-10" db="EMBL/GenBank/DDBJ databases">
        <title>The Genome Sequence of Loktanella phage pCB2051-A.</title>
        <authorList>
            <consortium name="The Broad Institute Genome Sequencing Platform"/>
            <person name="Henn M.R."/>
            <person name="Buchan A."/>
            <person name="Levin J."/>
            <person name="Malboeuf C."/>
            <person name="Casali M."/>
            <person name="Russ C."/>
            <person name="Lennon N."/>
            <person name="Chapman S.B."/>
            <person name="Erlich R."/>
            <person name="Young S.K."/>
            <person name="Yandava C."/>
            <person name="Zeng Q."/>
            <person name="Alvarado L."/>
            <person name="Anderson S."/>
            <person name="Berlin A."/>
            <person name="Chen Z."/>
            <person name="Freedman E."/>
            <person name="Gellesch M."/>
            <person name="Goldberg J."/>
            <person name="Green L."/>
            <person name="Griggs A."/>
            <person name="Gujja S."/>
            <person name="Heilman E.R."/>
            <person name="Heiman D."/>
            <person name="Hollinger A."/>
            <person name="Howarth C."/>
            <person name="Larson L."/>
            <person name="Mehta T."/>
            <person name="Pearson M."/>
            <person name="Roberts A."/>
            <person name="Ryan E."/>
            <person name="Saif S."/>
            <person name="Shea T."/>
            <person name="Shenoy N."/>
            <person name="Sisk P."/>
            <person name="Stolte C."/>
            <person name="Sykes S."/>
            <person name="White J."/>
            <person name="Haas B."/>
            <person name="Nusbaum C."/>
            <person name="Birren B."/>
        </authorList>
    </citation>
    <scope>NUCLEOTIDE SEQUENCE [LARGE SCALE GENOMIC DNA]</scope>
    <source>
        <strain evidence="2">pCB2051-A</strain>
    </source>
</reference>